<proteinExistence type="predicted"/>
<dbReference type="Pfam" id="PF00657">
    <property type="entry name" value="Lipase_GDSL"/>
    <property type="match status" value="1"/>
</dbReference>
<evidence type="ECO:0000256" key="2">
    <source>
        <dbReference type="SAM" id="SignalP"/>
    </source>
</evidence>
<dbReference type="EMBL" id="JAGPNK010000001">
    <property type="protein sequence ID" value="KAH7329637.1"/>
    <property type="molecule type" value="Genomic_DNA"/>
</dbReference>
<evidence type="ECO:0000256" key="1">
    <source>
        <dbReference type="ARBA" id="ARBA00022801"/>
    </source>
</evidence>
<sequence length="344" mass="38145">MSSYIARFALWNALLALAAATPTPSNLGLKKFTSLVVFGDSWTDSGLRDYAPDANGNIGQPSNRASTGGRVWPQYIEQYAGVNSYDYAVSGAVCDATHALNQRNGILQNQVPTFLSNRQAVNPKTGTKALNIPKSETAYAIWIGTNDLGNGVFLAERQPKGVPVTAYIDCVYAQLDNLYEIGARHFVIMNAGPLDLIPQYALPENGGVDVSRFWTDKLNYNANITQTSEKMRSFISFTNYIYNYKTFFDVVVAKRYRGSTFALFDTHALMTDIWHNPANYLNGTAPFNVTSSVVQCGPSCNALNIRDSFMWYDELHPSEQTDRVVAREFVKVVKGGSQWATYIK</sequence>
<name>A0A8K0WXE4_9HYPO</name>
<feature type="chain" id="PRO_5035447189" evidence="2">
    <location>
        <begin position="21"/>
        <end position="344"/>
    </location>
</feature>
<accession>A0A8K0WXE4</accession>
<evidence type="ECO:0000313" key="4">
    <source>
        <dbReference type="Proteomes" id="UP000813444"/>
    </source>
</evidence>
<dbReference type="OrthoDB" id="1600564at2759"/>
<comment type="caution">
    <text evidence="3">The sequence shown here is derived from an EMBL/GenBank/DDBJ whole genome shotgun (WGS) entry which is preliminary data.</text>
</comment>
<keyword evidence="2" id="KW-0732">Signal</keyword>
<dbReference type="InterPro" id="IPR036514">
    <property type="entry name" value="SGNH_hydro_sf"/>
</dbReference>
<organism evidence="3 4">
    <name type="scientific">Stachybotrys elegans</name>
    <dbReference type="NCBI Taxonomy" id="80388"/>
    <lineage>
        <taxon>Eukaryota</taxon>
        <taxon>Fungi</taxon>
        <taxon>Dikarya</taxon>
        <taxon>Ascomycota</taxon>
        <taxon>Pezizomycotina</taxon>
        <taxon>Sordariomycetes</taxon>
        <taxon>Hypocreomycetidae</taxon>
        <taxon>Hypocreales</taxon>
        <taxon>Stachybotryaceae</taxon>
        <taxon>Stachybotrys</taxon>
    </lineage>
</organism>
<dbReference type="PANTHER" id="PTHR45648">
    <property type="entry name" value="GDSL LIPASE/ACYLHYDROLASE FAMILY PROTEIN (AFU_ORTHOLOGUE AFUA_4G14700)"/>
    <property type="match status" value="1"/>
</dbReference>
<protein>
    <submittedName>
        <fullName evidence="3">GDSL Lipase/Acylhydrolase family protein</fullName>
    </submittedName>
</protein>
<dbReference type="InterPro" id="IPR001087">
    <property type="entry name" value="GDSL"/>
</dbReference>
<gene>
    <name evidence="3" type="ORF">B0I35DRAFT_487634</name>
</gene>
<evidence type="ECO:0000313" key="3">
    <source>
        <dbReference type="EMBL" id="KAH7329637.1"/>
    </source>
</evidence>
<feature type="signal peptide" evidence="2">
    <location>
        <begin position="1"/>
        <end position="20"/>
    </location>
</feature>
<dbReference type="GO" id="GO:0016788">
    <property type="term" value="F:hydrolase activity, acting on ester bonds"/>
    <property type="evidence" value="ECO:0007669"/>
    <property type="project" value="InterPro"/>
</dbReference>
<dbReference type="SUPFAM" id="SSF52266">
    <property type="entry name" value="SGNH hydrolase"/>
    <property type="match status" value="1"/>
</dbReference>
<dbReference type="CDD" id="cd01846">
    <property type="entry name" value="fatty_acyltransferase_like"/>
    <property type="match status" value="1"/>
</dbReference>
<dbReference type="InterPro" id="IPR051058">
    <property type="entry name" value="GDSL_Est/Lipase"/>
</dbReference>
<reference evidence="3" key="1">
    <citation type="journal article" date="2021" name="Nat. Commun.">
        <title>Genetic determinants of endophytism in the Arabidopsis root mycobiome.</title>
        <authorList>
            <person name="Mesny F."/>
            <person name="Miyauchi S."/>
            <person name="Thiergart T."/>
            <person name="Pickel B."/>
            <person name="Atanasova L."/>
            <person name="Karlsson M."/>
            <person name="Huettel B."/>
            <person name="Barry K.W."/>
            <person name="Haridas S."/>
            <person name="Chen C."/>
            <person name="Bauer D."/>
            <person name="Andreopoulos W."/>
            <person name="Pangilinan J."/>
            <person name="LaButti K."/>
            <person name="Riley R."/>
            <person name="Lipzen A."/>
            <person name="Clum A."/>
            <person name="Drula E."/>
            <person name="Henrissat B."/>
            <person name="Kohler A."/>
            <person name="Grigoriev I.V."/>
            <person name="Martin F.M."/>
            <person name="Hacquard S."/>
        </authorList>
    </citation>
    <scope>NUCLEOTIDE SEQUENCE</scope>
    <source>
        <strain evidence="3">MPI-CAGE-CH-0235</strain>
    </source>
</reference>
<dbReference type="Gene3D" id="3.40.50.1110">
    <property type="entry name" value="SGNH hydrolase"/>
    <property type="match status" value="1"/>
</dbReference>
<keyword evidence="1" id="KW-0378">Hydrolase</keyword>
<keyword evidence="4" id="KW-1185">Reference proteome</keyword>
<dbReference type="Proteomes" id="UP000813444">
    <property type="component" value="Unassembled WGS sequence"/>
</dbReference>
<dbReference type="PANTHER" id="PTHR45648:SF22">
    <property type="entry name" value="GDSL LIPASE_ACYLHYDROLASE FAMILY PROTEIN (AFU_ORTHOLOGUE AFUA_4G14700)"/>
    <property type="match status" value="1"/>
</dbReference>
<dbReference type="AlphaFoldDB" id="A0A8K0WXE4"/>